<gene>
    <name evidence="1" type="ORF">Psi01_83490</name>
</gene>
<sequence length="94" mass="10225">MRPDVIVFSYRIHDDERMTEMRLPSELTAQHLTGRLTGAIGRLRAGTANPAITWGMMSALAGAYAEHQLSTGPHAARLLEELRALCGAPPLDLS</sequence>
<dbReference type="AlphaFoldDB" id="A0A8J3SSR0"/>
<organism evidence="1 2">
    <name type="scientific">Planobispora siamensis</name>
    <dbReference type="NCBI Taxonomy" id="936338"/>
    <lineage>
        <taxon>Bacteria</taxon>
        <taxon>Bacillati</taxon>
        <taxon>Actinomycetota</taxon>
        <taxon>Actinomycetes</taxon>
        <taxon>Streptosporangiales</taxon>
        <taxon>Streptosporangiaceae</taxon>
        <taxon>Planobispora</taxon>
    </lineage>
</organism>
<reference evidence="1 2" key="1">
    <citation type="submission" date="2021-01" db="EMBL/GenBank/DDBJ databases">
        <title>Whole genome shotgun sequence of Planobispora siamensis NBRC 107568.</title>
        <authorList>
            <person name="Komaki H."/>
            <person name="Tamura T."/>
        </authorList>
    </citation>
    <scope>NUCLEOTIDE SEQUENCE [LARGE SCALE GENOMIC DNA]</scope>
    <source>
        <strain evidence="1 2">NBRC 107568</strain>
    </source>
</reference>
<dbReference type="Proteomes" id="UP000619788">
    <property type="component" value="Unassembled WGS sequence"/>
</dbReference>
<proteinExistence type="predicted"/>
<name>A0A8J3SSR0_9ACTN</name>
<protein>
    <submittedName>
        <fullName evidence="1">Uncharacterized protein</fullName>
    </submittedName>
</protein>
<accession>A0A8J3SSR0</accession>
<evidence type="ECO:0000313" key="2">
    <source>
        <dbReference type="Proteomes" id="UP000619788"/>
    </source>
</evidence>
<evidence type="ECO:0000313" key="1">
    <source>
        <dbReference type="EMBL" id="GIH97719.1"/>
    </source>
</evidence>
<keyword evidence="2" id="KW-1185">Reference proteome</keyword>
<comment type="caution">
    <text evidence="1">The sequence shown here is derived from an EMBL/GenBank/DDBJ whole genome shotgun (WGS) entry which is preliminary data.</text>
</comment>
<dbReference type="EMBL" id="BOOJ01000096">
    <property type="protein sequence ID" value="GIH97719.1"/>
    <property type="molecule type" value="Genomic_DNA"/>
</dbReference>